<dbReference type="EMBL" id="JAAFGW010000049">
    <property type="protein sequence ID" value="NDP47691.1"/>
    <property type="molecule type" value="Genomic_DNA"/>
</dbReference>
<organism evidence="1 2">
    <name type="scientific">Sulfuriferula multivorans</name>
    <dbReference type="NCBI Taxonomy" id="1559896"/>
    <lineage>
        <taxon>Bacteria</taxon>
        <taxon>Pseudomonadati</taxon>
        <taxon>Pseudomonadota</taxon>
        <taxon>Betaproteobacteria</taxon>
        <taxon>Nitrosomonadales</taxon>
        <taxon>Sulfuricellaceae</taxon>
        <taxon>Sulfuriferula</taxon>
    </lineage>
</organism>
<proteinExistence type="predicted"/>
<sequence>MSLHFELGSAIDAAFGDALEAPVEHKQDAMIVRLKNGVTLDVRYASVDAYSLRWRYGEAESGIDTAPLHPELATFPNHFHDAAGHVIADPITRPDLSPEENLQKLIRTLLDDPMYGIQDTL</sequence>
<dbReference type="InterPro" id="IPR045397">
    <property type="entry name" value="TumE-like"/>
</dbReference>
<comment type="caution">
    <text evidence="1">The sequence shown here is derived from an EMBL/GenBank/DDBJ whole genome shotgun (WGS) entry which is preliminary data.</text>
</comment>
<dbReference type="AlphaFoldDB" id="A0A7C9K1J2"/>
<accession>A0A7C9K1J2</accession>
<dbReference type="Pfam" id="PF20126">
    <property type="entry name" value="TumE"/>
    <property type="match status" value="1"/>
</dbReference>
<evidence type="ECO:0000313" key="2">
    <source>
        <dbReference type="Proteomes" id="UP000483432"/>
    </source>
</evidence>
<name>A0A7C9K1J2_9PROT</name>
<gene>
    <name evidence="1" type="ORF">GZ085_04715</name>
</gene>
<dbReference type="Proteomes" id="UP000483432">
    <property type="component" value="Unassembled WGS sequence"/>
</dbReference>
<evidence type="ECO:0000313" key="1">
    <source>
        <dbReference type="EMBL" id="NDP47691.1"/>
    </source>
</evidence>
<protein>
    <submittedName>
        <fullName evidence="1">Uncharacterized protein</fullName>
    </submittedName>
</protein>
<reference evidence="1 2" key="1">
    <citation type="submission" date="2019-09" db="EMBL/GenBank/DDBJ databases">
        <title>H2 Metabolism Revealed by Metagenomic Analysis in Subglacial Sediment of East Antarctica.</title>
        <authorList>
            <person name="Yang Z."/>
            <person name="Zhang Y."/>
            <person name="Lv Y."/>
            <person name="Yan W."/>
            <person name="Xiao X."/>
            <person name="Sun B."/>
            <person name="Ma H."/>
        </authorList>
    </citation>
    <scope>NUCLEOTIDE SEQUENCE [LARGE SCALE GENOMIC DNA]</scope>
    <source>
        <strain evidence="1">Bin2_2</strain>
    </source>
</reference>